<organism evidence="2 3">
    <name type="scientific">Afipia felis</name>
    <name type="common">Cat scratch disease bacillus</name>
    <dbReference type="NCBI Taxonomy" id="1035"/>
    <lineage>
        <taxon>Bacteria</taxon>
        <taxon>Pseudomonadati</taxon>
        <taxon>Pseudomonadota</taxon>
        <taxon>Alphaproteobacteria</taxon>
        <taxon>Hyphomicrobiales</taxon>
        <taxon>Nitrobacteraceae</taxon>
        <taxon>Afipia</taxon>
    </lineage>
</organism>
<dbReference type="STRING" id="1035.BN961_02752"/>
<proteinExistence type="predicted"/>
<protein>
    <submittedName>
        <fullName evidence="2">Membrane protein</fullName>
    </submittedName>
</protein>
<evidence type="ECO:0000313" key="3">
    <source>
        <dbReference type="Proteomes" id="UP000035762"/>
    </source>
</evidence>
<feature type="domain" description="DUF2134" evidence="1">
    <location>
        <begin position="12"/>
        <end position="56"/>
    </location>
</feature>
<reference evidence="2 3" key="1">
    <citation type="journal article" date="2014" name="Genome Announc.">
        <title>Genome Sequence of Afipia felis Strain 76713, Isolated in Hospital Water Using an Amoeba Co-Culture Procedure.</title>
        <authorList>
            <person name="Benamar S."/>
            <person name="La Scola B."/>
            <person name="Croce O."/>
        </authorList>
    </citation>
    <scope>NUCLEOTIDE SEQUENCE [LARGE SCALE GENOMIC DNA]</scope>
    <source>
        <strain evidence="2 3">76713</strain>
    </source>
</reference>
<keyword evidence="3" id="KW-1185">Reference proteome</keyword>
<dbReference type="Pfam" id="PF09977">
    <property type="entry name" value="Tad_C"/>
    <property type="match status" value="1"/>
</dbReference>
<evidence type="ECO:0000259" key="1">
    <source>
        <dbReference type="Pfam" id="PF09977"/>
    </source>
</evidence>
<dbReference type="InterPro" id="IPR018705">
    <property type="entry name" value="DUF2134_membrane"/>
</dbReference>
<comment type="caution">
    <text evidence="2">The sequence shown here is derived from an EMBL/GenBank/DDBJ whole genome shotgun (WGS) entry which is preliminary data.</text>
</comment>
<dbReference type="EMBL" id="CCAZ020000002">
    <property type="protein sequence ID" value="CEG09327.1"/>
    <property type="molecule type" value="Genomic_DNA"/>
</dbReference>
<gene>
    <name evidence="2" type="ORF">BN961_02752</name>
</gene>
<accession>A0A090MT16</accession>
<sequence>MLQRRTTSLVAAAKRFTAGATPANAVRVTMQTKTPLFFGKVLTGDPYINLRVSSVASTTQLATFAIGSRLASLNGGLLNQLLGQMLGTSLSLSAMDYQALADAKVNLFDFMSALATRANLTGVSYDSLLQSNLKVTDIIAALQASGATGAASSALSNVGSSLAGVTTKVTLGDLIDAGPYGDMLVGQQPKVGVDLDALDLLSATAQLANGTHQIATSLNLGLPGIAAVSLQVTVGERPVGSSWITIGQAGASVHTAQTRILATVQLIGSGSVAAVNLPIYVEVAAGTATLNNVSCGYPDIASSTAQLGVSPGIVDAWIGGVTSADMTNFTTKPNPPAATIVDLGAIKVTGRAHVTMANTAPTNVNFSYADIQAQTRKTVNTTSFTSSLTGSLLGDLSLSVQLGPLALPIPGLGPQVVSIISGATGSIDTLLNTVLQTLGVGLGQADVWVAGIRCDGAVLVN</sequence>
<evidence type="ECO:0000313" key="2">
    <source>
        <dbReference type="EMBL" id="CEG09327.1"/>
    </source>
</evidence>
<dbReference type="AlphaFoldDB" id="A0A090MT16"/>
<dbReference type="Proteomes" id="UP000035762">
    <property type="component" value="Unassembled WGS sequence"/>
</dbReference>
<name>A0A090MT16_AFIFE</name>